<dbReference type="InterPro" id="IPR050595">
    <property type="entry name" value="Bact_response_regulator"/>
</dbReference>
<dbReference type="GO" id="GO:0000160">
    <property type="term" value="P:phosphorelay signal transduction system"/>
    <property type="evidence" value="ECO:0007669"/>
    <property type="project" value="InterPro"/>
</dbReference>
<accession>A0A7M3MF57</accession>
<dbReference type="SUPFAM" id="SSF52172">
    <property type="entry name" value="CheY-like"/>
    <property type="match status" value="1"/>
</dbReference>
<dbReference type="Proteomes" id="UP000448292">
    <property type="component" value="Unassembled WGS sequence"/>
</dbReference>
<evidence type="ECO:0000313" key="4">
    <source>
        <dbReference type="EMBL" id="TVM17192.1"/>
    </source>
</evidence>
<dbReference type="InterPro" id="IPR001789">
    <property type="entry name" value="Sig_transdc_resp-reg_receiver"/>
</dbReference>
<dbReference type="AlphaFoldDB" id="A0A7M3MF57"/>
<dbReference type="SMART" id="SM00448">
    <property type="entry name" value="REC"/>
    <property type="match status" value="1"/>
</dbReference>
<sequence>MSSKSVGLRGWPQGDAMPSILVIEPDASFREILAETLAANGYDVACAINGSACFESDACRDCCFVILDVFLPRRADYDTIQALKTTWPGVRIIATSESRASCRAEVSLNLASFLGADAGLKKPLAVEKVLQTVKSLGSPAAA</sequence>
<evidence type="ECO:0000259" key="3">
    <source>
        <dbReference type="PROSITE" id="PS50110"/>
    </source>
</evidence>
<dbReference type="EMBL" id="QMIE01000008">
    <property type="protein sequence ID" value="TVM17192.1"/>
    <property type="molecule type" value="Genomic_DNA"/>
</dbReference>
<dbReference type="OrthoDB" id="5421695at2"/>
<reference evidence="4 5" key="1">
    <citation type="submission" date="2018-06" db="EMBL/GenBank/DDBJ databases">
        <title>Complete genome of Desulfovibrio indonesiensis P37SLT.</title>
        <authorList>
            <person name="Crispim J.S."/>
            <person name="Vidigal P.M.P."/>
            <person name="Silva L.C.F."/>
            <person name="Laguardia C.N."/>
            <person name="Araujo L.C."/>
            <person name="Dias R.S."/>
            <person name="Sousa M.P."/>
            <person name="Paula S.O."/>
            <person name="Silva C."/>
        </authorList>
    </citation>
    <scope>NUCLEOTIDE SEQUENCE [LARGE SCALE GENOMIC DNA]</scope>
    <source>
        <strain evidence="4 5">P37SLT</strain>
    </source>
</reference>
<dbReference type="Gene3D" id="3.40.50.2300">
    <property type="match status" value="1"/>
</dbReference>
<gene>
    <name evidence="4" type="ORF">DPQ33_10410</name>
</gene>
<dbReference type="PANTHER" id="PTHR44591:SF3">
    <property type="entry name" value="RESPONSE REGULATORY DOMAIN-CONTAINING PROTEIN"/>
    <property type="match status" value="1"/>
</dbReference>
<dbReference type="InterPro" id="IPR011006">
    <property type="entry name" value="CheY-like_superfamily"/>
</dbReference>
<comment type="caution">
    <text evidence="4">The sequence shown here is derived from an EMBL/GenBank/DDBJ whole genome shotgun (WGS) entry which is preliminary data.</text>
</comment>
<evidence type="ECO:0000313" key="5">
    <source>
        <dbReference type="Proteomes" id="UP000448292"/>
    </source>
</evidence>
<feature type="domain" description="Response regulatory" evidence="3">
    <location>
        <begin position="19"/>
        <end position="137"/>
    </location>
</feature>
<feature type="modified residue" description="4-aspartylphosphate" evidence="2">
    <location>
        <position position="68"/>
    </location>
</feature>
<evidence type="ECO:0000256" key="2">
    <source>
        <dbReference type="PROSITE-ProRule" id="PRU00169"/>
    </source>
</evidence>
<name>A0A7M3MF57_9BACT</name>
<proteinExistence type="predicted"/>
<organism evidence="4 5">
    <name type="scientific">Oceanidesulfovibrio indonesiensis</name>
    <dbReference type="NCBI Taxonomy" id="54767"/>
    <lineage>
        <taxon>Bacteria</taxon>
        <taxon>Pseudomonadati</taxon>
        <taxon>Thermodesulfobacteriota</taxon>
        <taxon>Desulfovibrionia</taxon>
        <taxon>Desulfovibrionales</taxon>
        <taxon>Desulfovibrionaceae</taxon>
        <taxon>Oceanidesulfovibrio</taxon>
    </lineage>
</organism>
<dbReference type="PANTHER" id="PTHR44591">
    <property type="entry name" value="STRESS RESPONSE REGULATOR PROTEIN 1"/>
    <property type="match status" value="1"/>
</dbReference>
<dbReference type="Pfam" id="PF00072">
    <property type="entry name" value="Response_reg"/>
    <property type="match status" value="1"/>
</dbReference>
<keyword evidence="5" id="KW-1185">Reference proteome</keyword>
<dbReference type="PROSITE" id="PS50110">
    <property type="entry name" value="RESPONSE_REGULATORY"/>
    <property type="match status" value="1"/>
</dbReference>
<dbReference type="CDD" id="cd00156">
    <property type="entry name" value="REC"/>
    <property type="match status" value="1"/>
</dbReference>
<protein>
    <recommendedName>
        <fullName evidence="3">Response regulatory domain-containing protein</fullName>
    </recommendedName>
</protein>
<keyword evidence="1 2" id="KW-0597">Phosphoprotein</keyword>
<evidence type="ECO:0000256" key="1">
    <source>
        <dbReference type="ARBA" id="ARBA00022553"/>
    </source>
</evidence>